<keyword evidence="3" id="KW-1185">Reference proteome</keyword>
<sequence length="110" mass="12687">MKTVHIDAKRIMQSDHPFEALCALFNLKSRSFDEFKTHLMLDHEPIIAEVANCPVRNKTWEQLSDLLEGIQQHSNTFYLIWGTQDDMVNPDAVDPEHELENPSWALPAQS</sequence>
<dbReference type="EMBL" id="MPJW01000132">
    <property type="protein sequence ID" value="OLU39564.1"/>
    <property type="molecule type" value="Genomic_DNA"/>
</dbReference>
<evidence type="ECO:0000256" key="1">
    <source>
        <dbReference type="SAM" id="MobiDB-lite"/>
    </source>
</evidence>
<dbReference type="Proteomes" id="UP000186341">
    <property type="component" value="Unassembled WGS sequence"/>
</dbReference>
<reference evidence="2 3" key="1">
    <citation type="submission" date="2016-11" db="EMBL/GenBank/DDBJ databases">
        <title>Description of two novel members of the family Erysipelotrichaceae: Ileibacterium lipovorans gen. nov., sp. nov. and Dubosiella newyorkensis, gen. nov., sp. nov.</title>
        <authorList>
            <person name="Cox L.M."/>
            <person name="Sohn J."/>
            <person name="Tyrrell K.L."/>
            <person name="Citron D.M."/>
            <person name="Lawson P.A."/>
            <person name="Patel N.B."/>
            <person name="Iizumi T."/>
            <person name="Perez-Perez G.I."/>
            <person name="Goldstein E.J."/>
            <person name="Blaser M.J."/>
        </authorList>
    </citation>
    <scope>NUCLEOTIDE SEQUENCE [LARGE SCALE GENOMIC DNA]</scope>
    <source>
        <strain evidence="2 3">NYU-BL-A3</strain>
    </source>
</reference>
<dbReference type="OrthoDB" id="22966at128827"/>
<evidence type="ECO:0008006" key="4">
    <source>
        <dbReference type="Google" id="ProtNLM"/>
    </source>
</evidence>
<accession>A0A1U7NFY1</accession>
<dbReference type="AlphaFoldDB" id="A0A1U7NFY1"/>
<organism evidence="2 3">
    <name type="scientific">Ileibacterium valens</name>
    <dbReference type="NCBI Taxonomy" id="1862668"/>
    <lineage>
        <taxon>Bacteria</taxon>
        <taxon>Bacillati</taxon>
        <taxon>Bacillota</taxon>
        <taxon>Erysipelotrichia</taxon>
        <taxon>Erysipelotrichales</taxon>
        <taxon>Erysipelotrichaceae</taxon>
        <taxon>Ileibacterium</taxon>
    </lineage>
</organism>
<dbReference type="GeneID" id="82202826"/>
<evidence type="ECO:0000313" key="2">
    <source>
        <dbReference type="EMBL" id="OLU39564.1"/>
    </source>
</evidence>
<proteinExistence type="predicted"/>
<feature type="region of interest" description="Disordered" evidence="1">
    <location>
        <begin position="90"/>
        <end position="110"/>
    </location>
</feature>
<name>A0A1U7NFY1_9FIRM</name>
<dbReference type="RefSeq" id="WP_075819424.1">
    <property type="nucleotide sequence ID" value="NZ_CAJUTZ010000094.1"/>
</dbReference>
<evidence type="ECO:0000313" key="3">
    <source>
        <dbReference type="Proteomes" id="UP000186341"/>
    </source>
</evidence>
<protein>
    <recommendedName>
        <fullName evidence="4">Barstar (barnase inhibitor) domain-containing protein</fullName>
    </recommendedName>
</protein>
<gene>
    <name evidence="2" type="ORF">BO222_06380</name>
</gene>
<comment type="caution">
    <text evidence="2">The sequence shown here is derived from an EMBL/GenBank/DDBJ whole genome shotgun (WGS) entry which is preliminary data.</text>
</comment>